<gene>
    <name evidence="1" type="ORF">SDC9_95435</name>
</gene>
<sequence>MCLQITLYQYPKKPRCHSKKQNRFTSHLWLLLWGLLYSFACQHPGEQKITDPSFKMSLCRIRCFFLRHLTWRCRSAAFTPILKILFKVELRPDCMVPTPAVKFVCTFSCLTRSEANPRSTGFLGPLFNFCQQGFADTLLFVFA</sequence>
<dbReference type="AlphaFoldDB" id="A0A645A6C3"/>
<name>A0A645A6C3_9ZZZZ</name>
<evidence type="ECO:0000313" key="1">
    <source>
        <dbReference type="EMBL" id="MPM48709.1"/>
    </source>
</evidence>
<proteinExistence type="predicted"/>
<protein>
    <submittedName>
        <fullName evidence="1">Uncharacterized protein</fullName>
    </submittedName>
</protein>
<dbReference type="EMBL" id="VSSQ01012217">
    <property type="protein sequence ID" value="MPM48709.1"/>
    <property type="molecule type" value="Genomic_DNA"/>
</dbReference>
<reference evidence="1" key="1">
    <citation type="submission" date="2019-08" db="EMBL/GenBank/DDBJ databases">
        <authorList>
            <person name="Kucharzyk K."/>
            <person name="Murdoch R.W."/>
            <person name="Higgins S."/>
            <person name="Loffler F."/>
        </authorList>
    </citation>
    <scope>NUCLEOTIDE SEQUENCE</scope>
</reference>
<organism evidence="1">
    <name type="scientific">bioreactor metagenome</name>
    <dbReference type="NCBI Taxonomy" id="1076179"/>
    <lineage>
        <taxon>unclassified sequences</taxon>
        <taxon>metagenomes</taxon>
        <taxon>ecological metagenomes</taxon>
    </lineage>
</organism>
<accession>A0A645A6C3</accession>
<comment type="caution">
    <text evidence="1">The sequence shown here is derived from an EMBL/GenBank/DDBJ whole genome shotgun (WGS) entry which is preliminary data.</text>
</comment>